<gene>
    <name evidence="3" type="ORF">KSW38_16355</name>
</gene>
<sequence length="287" mass="29789">MDRIEQLMKSAKPNVPEPGTTPGVLPGRSHVFSDDPNVVSLAGRKSRRTGWAATAGMVLAAAAVVGAVVVADNLVPQSAPAPATTDTPTVTATPAPTPTASPTVTPSASASPTPTSTPTDTPVWSAEPTATTVVTPPPTAPPTTAPAGPAAGACTPDNIDIRRDDTVRAIKPIPAEQQQYYTVLGCAEGWLAYAISDEGIRAIGLDGGNAWYNFARLQGNGRYLTDFTQLWTSVHTWEFLAFDVQNGKYATVQEGMDAEFANYGIPVRLRTQLVGPGPAAPTGTSTP</sequence>
<dbReference type="EMBL" id="JAHOPC010000010">
    <property type="protein sequence ID" value="MBU8867861.1"/>
    <property type="molecule type" value="Genomic_DNA"/>
</dbReference>
<feature type="compositionally biased region" description="Pro residues" evidence="1">
    <location>
        <begin position="135"/>
        <end position="144"/>
    </location>
</feature>
<accession>A0ABS6IAJ2</accession>
<evidence type="ECO:0000313" key="4">
    <source>
        <dbReference type="Proteomes" id="UP000824166"/>
    </source>
</evidence>
<keyword evidence="2" id="KW-0472">Membrane</keyword>
<comment type="caution">
    <text evidence="3">The sequence shown here is derived from an EMBL/GenBank/DDBJ whole genome shotgun (WGS) entry which is preliminary data.</text>
</comment>
<proteinExistence type="predicted"/>
<feature type="transmembrane region" description="Helical" evidence="2">
    <location>
        <begin position="50"/>
        <end position="71"/>
    </location>
</feature>
<feature type="region of interest" description="Disordered" evidence="1">
    <location>
        <begin position="79"/>
        <end position="158"/>
    </location>
</feature>
<keyword evidence="2" id="KW-0812">Transmembrane</keyword>
<organism evidence="3 4">
    <name type="scientific">Paenarthrobacter aromaticivorans</name>
    <dbReference type="NCBI Taxonomy" id="2849150"/>
    <lineage>
        <taxon>Bacteria</taxon>
        <taxon>Bacillati</taxon>
        <taxon>Actinomycetota</taxon>
        <taxon>Actinomycetes</taxon>
        <taxon>Micrococcales</taxon>
        <taxon>Micrococcaceae</taxon>
        <taxon>Paenarthrobacter</taxon>
    </lineage>
</organism>
<feature type="region of interest" description="Disordered" evidence="1">
    <location>
        <begin position="1"/>
        <end position="29"/>
    </location>
</feature>
<evidence type="ECO:0000256" key="1">
    <source>
        <dbReference type="SAM" id="MobiDB-lite"/>
    </source>
</evidence>
<keyword evidence="2" id="KW-1133">Transmembrane helix</keyword>
<dbReference type="RefSeq" id="WP_216925979.1">
    <property type="nucleotide sequence ID" value="NZ_JAHOPC010000010.1"/>
</dbReference>
<reference evidence="3 4" key="1">
    <citation type="submission" date="2021-06" db="EMBL/GenBank/DDBJ databases">
        <authorList>
            <person name="Jeong J.W."/>
        </authorList>
    </citation>
    <scope>NUCLEOTIDE SEQUENCE [LARGE SCALE GENOMIC DNA]</scope>
    <source>
        <strain evidence="3 4">MMS21-TAE1-1</strain>
    </source>
</reference>
<evidence type="ECO:0000313" key="3">
    <source>
        <dbReference type="EMBL" id="MBU8867861.1"/>
    </source>
</evidence>
<protein>
    <submittedName>
        <fullName evidence="3">Uncharacterized protein</fullName>
    </submittedName>
</protein>
<name>A0ABS6IAJ2_9MICC</name>
<evidence type="ECO:0000256" key="2">
    <source>
        <dbReference type="SAM" id="Phobius"/>
    </source>
</evidence>
<feature type="compositionally biased region" description="Low complexity" evidence="1">
    <location>
        <begin position="79"/>
        <end position="134"/>
    </location>
</feature>
<keyword evidence="4" id="KW-1185">Reference proteome</keyword>
<dbReference type="Proteomes" id="UP000824166">
    <property type="component" value="Unassembled WGS sequence"/>
</dbReference>